<organism evidence="4 5">
    <name type="scientific">Panagrellus redivivus</name>
    <name type="common">Microworm</name>
    <dbReference type="NCBI Taxonomy" id="6233"/>
    <lineage>
        <taxon>Eukaryota</taxon>
        <taxon>Metazoa</taxon>
        <taxon>Ecdysozoa</taxon>
        <taxon>Nematoda</taxon>
        <taxon>Chromadorea</taxon>
        <taxon>Rhabditida</taxon>
        <taxon>Tylenchina</taxon>
        <taxon>Panagrolaimomorpha</taxon>
        <taxon>Panagrolaimoidea</taxon>
        <taxon>Panagrolaimidae</taxon>
        <taxon>Panagrellus</taxon>
    </lineage>
</organism>
<feature type="region of interest" description="Disordered" evidence="1">
    <location>
        <begin position="466"/>
        <end position="524"/>
    </location>
</feature>
<keyword evidence="2" id="KW-0472">Membrane</keyword>
<sequence>MNPLIWISVLSLAVNGLLPGIPDGNDKAYRFVKDKHTYIHLSHVPNSYTIKTTGQLDTQIGVYSHGFSNCLDSFEFTMQTTTTSYNFKGPDGSKTGILITQSVQGASMNRNVIVNDDINSFIAIANNKDYTLTVNTKPAPICHLWLHLGEGVTVTAETPYKPYVQPSDSSTYFVNSGIFPIGFARGAAGLSLDVMLAVVSTYTYYKGVGRPVPSIVVPSSVCTGVVVHMEINNLCKISTEVTPSGYSFTVGANNVMIPRRPTNSYLIFTMTDVYLHMSGPLEIHKLGSCSFGSTFLNDAEFVMKTSYEKPESISCNSWLLTFADDVDLRRPPTTTTLISTTTAAGNDTEEEEETDAPAVASAKTTPIVIGVVGGCVFILLVIIIIIVIVVYCKKKKKRNQAAAAPGPSTVSTADMDISVEQAQGETAALPPMPSNEPEPQPSKEQLAAEAAKEELYKRQAASALMALRRKKSAQSARSAKRALEKLQKPPKLAPKKLQKPPKLAPENLENPLMPPKPPGKPPRILEDRTKVLVPPGMPPEPEIDPDPTTTDYHFMEPEKLQLCLGITEAHTKVFRSPELTNIWEAVVPDATIYLDIWIYAFPERFQANDDVKFKVRDLVAVPQPVFRPLANRILEPGALIGPSKWGDKLLSCRTFVTCHEPFFFEIHFVNKVPGTLAAFAKDILECGWCYKTLYNMSRGQLYNLVSFDDWKTLCCKVKRVPVNHHYVVSVVNPYDPTMVHTVMFIRGDGKDEDIKPCRRKCEIDKSVYHRNTFPLQSEGQYRRGEATEMFPKALRVDQMLRTDSTQKSD</sequence>
<keyword evidence="2" id="KW-1133">Transmembrane helix</keyword>
<keyword evidence="4" id="KW-1185">Reference proteome</keyword>
<accession>A0A7E4UWN3</accession>
<feature type="transmembrane region" description="Helical" evidence="2">
    <location>
        <begin position="367"/>
        <end position="391"/>
    </location>
</feature>
<feature type="compositionally biased region" description="Pro residues" evidence="1">
    <location>
        <begin position="512"/>
        <end position="521"/>
    </location>
</feature>
<evidence type="ECO:0000313" key="5">
    <source>
        <dbReference type="WBParaSite" id="Pan_g13510.t1"/>
    </source>
</evidence>
<feature type="chain" id="PRO_5028884838" evidence="3">
    <location>
        <begin position="20"/>
        <end position="809"/>
    </location>
</feature>
<feature type="signal peptide" evidence="3">
    <location>
        <begin position="1"/>
        <end position="19"/>
    </location>
</feature>
<evidence type="ECO:0000256" key="3">
    <source>
        <dbReference type="SAM" id="SignalP"/>
    </source>
</evidence>
<feature type="region of interest" description="Disordered" evidence="1">
    <location>
        <begin position="333"/>
        <end position="358"/>
    </location>
</feature>
<keyword evidence="2" id="KW-0812">Transmembrane</keyword>
<protein>
    <submittedName>
        <fullName evidence="5">CUB domain-containing protein</fullName>
    </submittedName>
</protein>
<feature type="region of interest" description="Disordered" evidence="1">
    <location>
        <begin position="427"/>
        <end position="452"/>
    </location>
</feature>
<dbReference type="Proteomes" id="UP000492821">
    <property type="component" value="Unassembled WGS sequence"/>
</dbReference>
<evidence type="ECO:0000313" key="4">
    <source>
        <dbReference type="Proteomes" id="UP000492821"/>
    </source>
</evidence>
<dbReference type="WBParaSite" id="Pan_g13510.t1">
    <property type="protein sequence ID" value="Pan_g13510.t1"/>
    <property type="gene ID" value="Pan_g13510"/>
</dbReference>
<feature type="compositionally biased region" description="Low complexity" evidence="1">
    <location>
        <begin position="333"/>
        <end position="346"/>
    </location>
</feature>
<keyword evidence="3" id="KW-0732">Signal</keyword>
<reference evidence="4" key="1">
    <citation type="journal article" date="2013" name="Genetics">
        <title>The draft genome and transcriptome of Panagrellus redivivus are shaped by the harsh demands of a free-living lifestyle.</title>
        <authorList>
            <person name="Srinivasan J."/>
            <person name="Dillman A.R."/>
            <person name="Macchietto M.G."/>
            <person name="Heikkinen L."/>
            <person name="Lakso M."/>
            <person name="Fracchia K.M."/>
            <person name="Antoshechkin I."/>
            <person name="Mortazavi A."/>
            <person name="Wong G."/>
            <person name="Sternberg P.W."/>
        </authorList>
    </citation>
    <scope>NUCLEOTIDE SEQUENCE [LARGE SCALE GENOMIC DNA]</scope>
    <source>
        <strain evidence="4">MT8872</strain>
    </source>
</reference>
<name>A0A7E4UWN3_PANRE</name>
<evidence type="ECO:0000256" key="1">
    <source>
        <dbReference type="SAM" id="MobiDB-lite"/>
    </source>
</evidence>
<feature type="compositionally biased region" description="Pro residues" evidence="1">
    <location>
        <begin position="430"/>
        <end position="440"/>
    </location>
</feature>
<proteinExistence type="predicted"/>
<feature type="compositionally biased region" description="Low complexity" evidence="1">
    <location>
        <begin position="500"/>
        <end position="511"/>
    </location>
</feature>
<dbReference type="AlphaFoldDB" id="A0A7E4UWN3"/>
<evidence type="ECO:0000256" key="2">
    <source>
        <dbReference type="SAM" id="Phobius"/>
    </source>
</evidence>
<reference evidence="5" key="2">
    <citation type="submission" date="2020-10" db="UniProtKB">
        <authorList>
            <consortium name="WormBaseParasite"/>
        </authorList>
    </citation>
    <scope>IDENTIFICATION</scope>
</reference>